<reference evidence="3" key="1">
    <citation type="journal article" date="2020" name="Stud. Mycol.">
        <title>101 Dothideomycetes genomes: a test case for predicting lifestyles and emergence of pathogens.</title>
        <authorList>
            <person name="Haridas S."/>
            <person name="Albert R."/>
            <person name="Binder M."/>
            <person name="Bloem J."/>
            <person name="Labutti K."/>
            <person name="Salamov A."/>
            <person name="Andreopoulos B."/>
            <person name="Baker S."/>
            <person name="Barry K."/>
            <person name="Bills G."/>
            <person name="Bluhm B."/>
            <person name="Cannon C."/>
            <person name="Castanera R."/>
            <person name="Culley D."/>
            <person name="Daum C."/>
            <person name="Ezra D."/>
            <person name="Gonzalez J."/>
            <person name="Henrissat B."/>
            <person name="Kuo A."/>
            <person name="Liang C."/>
            <person name="Lipzen A."/>
            <person name="Lutzoni F."/>
            <person name="Magnuson J."/>
            <person name="Mondo S."/>
            <person name="Nolan M."/>
            <person name="Ohm R."/>
            <person name="Pangilinan J."/>
            <person name="Park H.-J."/>
            <person name="Ramirez L."/>
            <person name="Alfaro M."/>
            <person name="Sun H."/>
            <person name="Tritt A."/>
            <person name="Yoshinaga Y."/>
            <person name="Zwiers L.-H."/>
            <person name="Turgeon B."/>
            <person name="Goodwin S."/>
            <person name="Spatafora J."/>
            <person name="Crous P."/>
            <person name="Grigoriev I."/>
        </authorList>
    </citation>
    <scope>NUCLEOTIDE SEQUENCE</scope>
    <source>
        <strain evidence="3">CBS 473.64</strain>
    </source>
</reference>
<dbReference type="AlphaFoldDB" id="A0A6A6RTD2"/>
<protein>
    <recommendedName>
        <fullName evidence="5">Ig-like domain-containing protein</fullName>
    </recommendedName>
</protein>
<organism evidence="3 4">
    <name type="scientific">Massarina eburnea CBS 473.64</name>
    <dbReference type="NCBI Taxonomy" id="1395130"/>
    <lineage>
        <taxon>Eukaryota</taxon>
        <taxon>Fungi</taxon>
        <taxon>Dikarya</taxon>
        <taxon>Ascomycota</taxon>
        <taxon>Pezizomycotina</taxon>
        <taxon>Dothideomycetes</taxon>
        <taxon>Pleosporomycetidae</taxon>
        <taxon>Pleosporales</taxon>
        <taxon>Massarineae</taxon>
        <taxon>Massarinaceae</taxon>
        <taxon>Massarina</taxon>
    </lineage>
</organism>
<keyword evidence="2" id="KW-0732">Signal</keyword>
<feature type="compositionally biased region" description="Low complexity" evidence="1">
    <location>
        <begin position="170"/>
        <end position="192"/>
    </location>
</feature>
<dbReference type="Proteomes" id="UP000799753">
    <property type="component" value="Unassembled WGS sequence"/>
</dbReference>
<evidence type="ECO:0000313" key="3">
    <source>
        <dbReference type="EMBL" id="KAF2638776.1"/>
    </source>
</evidence>
<gene>
    <name evidence="3" type="ORF">P280DRAFT_528098</name>
</gene>
<name>A0A6A6RTD2_9PLEO</name>
<feature type="region of interest" description="Disordered" evidence="1">
    <location>
        <begin position="169"/>
        <end position="195"/>
    </location>
</feature>
<feature type="chain" id="PRO_5025480703" description="Ig-like domain-containing protein" evidence="2">
    <location>
        <begin position="18"/>
        <end position="506"/>
    </location>
</feature>
<accession>A0A6A6RTD2</accession>
<feature type="signal peptide" evidence="2">
    <location>
        <begin position="1"/>
        <end position="17"/>
    </location>
</feature>
<sequence length="506" mass="52720">MKVALFVTWLLPTMAMAGTILNSTVSYNVTKTPSTSCTNHGLVSSSTQYAVISSSATENATTIESAARSTVVITITTYQSNTVATSSLSPSSPTDLESFPIILPTSSSNGSSTTYSVTTSASESYSETSPTALPTSAVYSSSPVSSSSISSVNLSTTFTTDQVVTSPLPSSFSSYTGNSSTPSSTNFTTPSSELPSVHWPTLTTTSYNSSKSVPTIPQTTTVATSPLSSSYSDLESFPTLVPTNTSSTYIPISTITSHSPSNVYSTISTAVTSAIPPCDPENFPSIHPCIITSYSKAPSVLPSSYWLISTSNSSERPISNIISRLPSHSYTNLESFPVFTDASTFASSSFTTPIGTVYSTVYLTTYIDTTHTWTRPSTFKPSVHPTKSSISSAGQTTNTIATTSLASLSYSSLNTSSSNIPPSSTSGVESISTIPSFSSKVSSNIGLPTPTSASTPYWANSTISGPSMFSTSSRPLVITNPLRSTIASTGSVATDSEAGYPVPTYN</sequence>
<evidence type="ECO:0000256" key="2">
    <source>
        <dbReference type="SAM" id="SignalP"/>
    </source>
</evidence>
<evidence type="ECO:0008006" key="5">
    <source>
        <dbReference type="Google" id="ProtNLM"/>
    </source>
</evidence>
<evidence type="ECO:0000256" key="1">
    <source>
        <dbReference type="SAM" id="MobiDB-lite"/>
    </source>
</evidence>
<keyword evidence="4" id="KW-1185">Reference proteome</keyword>
<evidence type="ECO:0000313" key="4">
    <source>
        <dbReference type="Proteomes" id="UP000799753"/>
    </source>
</evidence>
<dbReference type="EMBL" id="MU006788">
    <property type="protein sequence ID" value="KAF2638776.1"/>
    <property type="molecule type" value="Genomic_DNA"/>
</dbReference>
<proteinExistence type="predicted"/>